<name>A0A0X8VAN3_ANAPI</name>
<keyword evidence="1" id="KW-0560">Oxidoreductase</keyword>
<dbReference type="Proteomes" id="UP000184204">
    <property type="component" value="Unassembled WGS sequence"/>
</dbReference>
<reference evidence="3" key="2">
    <citation type="submission" date="2016-01" db="EMBL/GenBank/DDBJ databases">
        <authorList>
            <person name="Poehlein A."/>
            <person name="Schlien K."/>
            <person name="Gottschalk G."/>
            <person name="Buckel W."/>
            <person name="Daniel R."/>
        </authorList>
    </citation>
    <scope>NUCLEOTIDE SEQUENCE [LARGE SCALE GENOMIC DNA]</scope>
    <source>
        <strain evidence="3">X2</strain>
    </source>
</reference>
<evidence type="ECO:0000313" key="1">
    <source>
        <dbReference type="EMBL" id="AMJ40520.1"/>
    </source>
</evidence>
<reference evidence="4" key="4">
    <citation type="submission" date="2016-11" db="EMBL/GenBank/DDBJ databases">
        <authorList>
            <person name="Jaros S."/>
            <person name="Januszkiewicz K."/>
            <person name="Wedrychowicz H."/>
        </authorList>
    </citation>
    <scope>NUCLEOTIDE SEQUENCE [LARGE SCALE GENOMIC DNA]</scope>
    <source>
        <strain evidence="4">DSM 1682</strain>
    </source>
</reference>
<dbReference type="SUPFAM" id="SSF51735">
    <property type="entry name" value="NAD(P)-binding Rossmann-fold domains"/>
    <property type="match status" value="1"/>
</dbReference>
<reference evidence="1 3" key="1">
    <citation type="journal article" date="2016" name="Genome Announc.">
        <title>Complete Genome Sequence of the Amino Acid-Fermenting Clostridium propionicum X2 (DSM 1682).</title>
        <authorList>
            <person name="Poehlein A."/>
            <person name="Schlien K."/>
            <person name="Chowdhury N.P."/>
            <person name="Gottschalk G."/>
            <person name="Buckel W."/>
            <person name="Daniel R."/>
        </authorList>
    </citation>
    <scope>NUCLEOTIDE SEQUENCE [LARGE SCALE GENOMIC DNA]</scope>
    <source>
        <strain evidence="1 3">X2</strain>
    </source>
</reference>
<dbReference type="OrthoDB" id="1704578at2"/>
<dbReference type="InterPro" id="IPR036291">
    <property type="entry name" value="NAD(P)-bd_dom_sf"/>
</dbReference>
<protein>
    <submittedName>
        <fullName evidence="1">L-lactate dehydrogenase</fullName>
        <ecNumber evidence="1">1.1.1.27</ecNumber>
    </submittedName>
    <submittedName>
        <fullName evidence="2">Malate/lactate dehydrogenase</fullName>
    </submittedName>
</protein>
<evidence type="ECO:0000313" key="4">
    <source>
        <dbReference type="Proteomes" id="UP000184204"/>
    </source>
</evidence>
<dbReference type="EC" id="1.1.1.27" evidence="1"/>
<accession>A0A0X8VAN3</accession>
<evidence type="ECO:0000313" key="2">
    <source>
        <dbReference type="EMBL" id="SHE39926.1"/>
    </source>
</evidence>
<dbReference type="EMBL" id="CP014223">
    <property type="protein sequence ID" value="AMJ40520.1"/>
    <property type="molecule type" value="Genomic_DNA"/>
</dbReference>
<evidence type="ECO:0000313" key="3">
    <source>
        <dbReference type="Proteomes" id="UP000068026"/>
    </source>
</evidence>
<organism evidence="2 4">
    <name type="scientific">Anaerotignum propionicum DSM 1682</name>
    <dbReference type="NCBI Taxonomy" id="991789"/>
    <lineage>
        <taxon>Bacteria</taxon>
        <taxon>Bacillati</taxon>
        <taxon>Bacillota</taxon>
        <taxon>Clostridia</taxon>
        <taxon>Lachnospirales</taxon>
        <taxon>Anaerotignaceae</taxon>
        <taxon>Anaerotignum</taxon>
    </lineage>
</organism>
<gene>
    <name evidence="1" type="primary">ldh</name>
    <name evidence="1" type="ORF">CPRO_09210</name>
    <name evidence="2" type="ORF">SAMN02745151_00563</name>
</gene>
<sequence length="397" mass="44505">MKRCEFQQGVMIPVSFPRERSKGFSRLTHFGQLGEVEGLFCLDSNALQEKSQGISQEMKEIYRTDIEQGNATIVNLNWGTLEQWKKRLEKPQQEKKRVHLLALGDVGSTVLTALKLLGGDCIHTLGIFDVNENVCKRWESELNQAAFPWEYDKLPEVVILKEEELFDCDMFVFCASKGIPPVGSEVKDVRMVQFEANKGIVSLFAKKARMSQFEGLFAVVSDPVDPLCKAAFMASNTDENGSFDGKGLRPEQIQGYGLGVMNARAAYYAKKEERFSSFLKEGRAYGPHGQDLVIANSIHAYDDTLSKELTQLAIDANLRTRELGFKPYVAPAISSAAISLILTLRGEWHYSSNFLGGVYMGCRNRTTPWGLELESLPLPKQLFVRLEKAFHGLEGIK</sequence>
<dbReference type="Proteomes" id="UP000068026">
    <property type="component" value="Chromosome"/>
</dbReference>
<dbReference type="Gene3D" id="3.40.50.720">
    <property type="entry name" value="NAD(P)-binding Rossmann-like Domain"/>
    <property type="match status" value="1"/>
</dbReference>
<reference evidence="2" key="3">
    <citation type="submission" date="2016-11" db="EMBL/GenBank/DDBJ databases">
        <authorList>
            <person name="Varghese N."/>
            <person name="Submissions S."/>
        </authorList>
    </citation>
    <scope>NUCLEOTIDE SEQUENCE</scope>
    <source>
        <strain evidence="2">DSM 1682</strain>
    </source>
</reference>
<proteinExistence type="predicted"/>
<keyword evidence="3" id="KW-1185">Reference proteome</keyword>
<dbReference type="KEGG" id="cpro:CPRO_09210"/>
<dbReference type="EMBL" id="FQUA01000002">
    <property type="protein sequence ID" value="SHE39926.1"/>
    <property type="molecule type" value="Genomic_DNA"/>
</dbReference>
<dbReference type="GO" id="GO:0004459">
    <property type="term" value="F:L-lactate dehydrogenase (NAD+) activity"/>
    <property type="evidence" value="ECO:0007669"/>
    <property type="project" value="UniProtKB-EC"/>
</dbReference>
<dbReference type="RefSeq" id="WP_066048308.1">
    <property type="nucleotide sequence ID" value="NZ_CP014223.1"/>
</dbReference>
<dbReference type="AlphaFoldDB" id="A0A0X8VAN3"/>